<gene>
    <name evidence="2" type="ORF">RAG0_17069</name>
</gene>
<dbReference type="SMART" id="SM00317">
    <property type="entry name" value="SET"/>
    <property type="match status" value="1"/>
</dbReference>
<dbReference type="PANTHER" id="PTHR47332:SF2">
    <property type="entry name" value="SET-6"/>
    <property type="match status" value="1"/>
</dbReference>
<dbReference type="CDD" id="cd20071">
    <property type="entry name" value="SET_SMYD"/>
    <property type="match status" value="1"/>
</dbReference>
<name>A0A1E1LUH9_9HELO</name>
<dbReference type="SUPFAM" id="SSF82199">
    <property type="entry name" value="SET domain"/>
    <property type="match status" value="1"/>
</dbReference>
<sequence length="345" mass="38761">MPYTGRTIQTATTSSNQSSLNANDYVEVRDTNGRGMGTFATRTIAFGTRIIAEAGLLQIDRKTSDAATIVQAFESLSSSRQSAYLSLHEFACDSFMRAAERELGQYWENIPKIHRRVLGIWAANSFGDVFLLGSRINHSCIPNVNFAYNSTLGKQTFHAVREIAAGEELTIMYNQGTNLLRNQRQTELREWGFTCGCPACEGMSKGEERRADLFGLDQQLAMYPKSHTPVKTYEYWKSALQMAQRMAAIQKSEGLLNRELGASYRDAAWYSAKLGNPKIALLWAEKELEVDAYCVGKDHPDYLEELQKVTQLRLAAESSQPFDCSTIDWFTTQEEDLPSTECTVM</sequence>
<dbReference type="PROSITE" id="PS50280">
    <property type="entry name" value="SET"/>
    <property type="match status" value="1"/>
</dbReference>
<dbReference type="Proteomes" id="UP000178912">
    <property type="component" value="Unassembled WGS sequence"/>
</dbReference>
<dbReference type="PANTHER" id="PTHR47332">
    <property type="entry name" value="SET DOMAIN-CONTAINING PROTEIN 5"/>
    <property type="match status" value="1"/>
</dbReference>
<dbReference type="AlphaFoldDB" id="A0A1E1LUH9"/>
<evidence type="ECO:0000313" key="3">
    <source>
        <dbReference type="Proteomes" id="UP000178912"/>
    </source>
</evidence>
<dbReference type="EMBL" id="FJUX01000200">
    <property type="protein sequence ID" value="CZT13569.1"/>
    <property type="molecule type" value="Genomic_DNA"/>
</dbReference>
<dbReference type="Gene3D" id="2.170.270.10">
    <property type="entry name" value="SET domain"/>
    <property type="match status" value="1"/>
</dbReference>
<proteinExistence type="predicted"/>
<dbReference type="Gene3D" id="1.25.40.10">
    <property type="entry name" value="Tetratricopeptide repeat domain"/>
    <property type="match status" value="1"/>
</dbReference>
<feature type="domain" description="SET" evidence="1">
    <location>
        <begin position="24"/>
        <end position="174"/>
    </location>
</feature>
<evidence type="ECO:0000313" key="2">
    <source>
        <dbReference type="EMBL" id="CZT13569.1"/>
    </source>
</evidence>
<evidence type="ECO:0000259" key="1">
    <source>
        <dbReference type="PROSITE" id="PS50280"/>
    </source>
</evidence>
<dbReference type="OrthoDB" id="5297013at2759"/>
<dbReference type="InterPro" id="IPR001214">
    <property type="entry name" value="SET_dom"/>
</dbReference>
<dbReference type="InterPro" id="IPR053185">
    <property type="entry name" value="SET_domain_protein"/>
</dbReference>
<reference evidence="3" key="1">
    <citation type="submission" date="2016-03" db="EMBL/GenBank/DDBJ databases">
        <authorList>
            <person name="Guldener U."/>
        </authorList>
    </citation>
    <scope>NUCLEOTIDE SEQUENCE [LARGE SCALE GENOMIC DNA]</scope>
    <source>
        <strain evidence="3">04CH-RAC-A.6.1</strain>
    </source>
</reference>
<keyword evidence="3" id="KW-1185">Reference proteome</keyword>
<dbReference type="InterPro" id="IPR046341">
    <property type="entry name" value="SET_dom_sf"/>
</dbReference>
<dbReference type="Pfam" id="PF00856">
    <property type="entry name" value="SET"/>
    <property type="match status" value="1"/>
</dbReference>
<organism evidence="2 3">
    <name type="scientific">Rhynchosporium agropyri</name>
    <dbReference type="NCBI Taxonomy" id="914238"/>
    <lineage>
        <taxon>Eukaryota</taxon>
        <taxon>Fungi</taxon>
        <taxon>Dikarya</taxon>
        <taxon>Ascomycota</taxon>
        <taxon>Pezizomycotina</taxon>
        <taxon>Leotiomycetes</taxon>
        <taxon>Helotiales</taxon>
        <taxon>Ploettnerulaceae</taxon>
        <taxon>Rhynchosporium</taxon>
    </lineage>
</organism>
<accession>A0A1E1LUH9</accession>
<protein>
    <recommendedName>
        <fullName evidence="1">SET domain-containing protein</fullName>
    </recommendedName>
</protein>
<dbReference type="InterPro" id="IPR011990">
    <property type="entry name" value="TPR-like_helical_dom_sf"/>
</dbReference>